<evidence type="ECO:0000259" key="2">
    <source>
        <dbReference type="Pfam" id="PF13635"/>
    </source>
</evidence>
<dbReference type="Pfam" id="PF13635">
    <property type="entry name" value="DUF4143"/>
    <property type="match status" value="1"/>
</dbReference>
<proteinExistence type="predicted"/>
<evidence type="ECO:0000259" key="1">
    <source>
        <dbReference type="Pfam" id="PF13173"/>
    </source>
</evidence>
<feature type="domain" description="DUF4143" evidence="2">
    <location>
        <begin position="152"/>
        <end position="315"/>
    </location>
</feature>
<dbReference type="AlphaFoldDB" id="A0A532UN42"/>
<dbReference type="EMBL" id="NJBN01000018">
    <property type="protein sequence ID" value="TKJ36332.1"/>
    <property type="molecule type" value="Genomic_DNA"/>
</dbReference>
<name>A0A532UN42_UNCL8</name>
<dbReference type="InterPro" id="IPR027417">
    <property type="entry name" value="P-loop_NTPase"/>
</dbReference>
<dbReference type="SUPFAM" id="SSF52540">
    <property type="entry name" value="P-loop containing nucleoside triphosphate hydrolases"/>
    <property type="match status" value="1"/>
</dbReference>
<dbReference type="PANTHER" id="PTHR33295">
    <property type="entry name" value="ATPASE"/>
    <property type="match status" value="1"/>
</dbReference>
<dbReference type="Pfam" id="PF13173">
    <property type="entry name" value="AAA_14"/>
    <property type="match status" value="1"/>
</dbReference>
<dbReference type="InterPro" id="IPR041682">
    <property type="entry name" value="AAA_14"/>
</dbReference>
<evidence type="ECO:0000313" key="4">
    <source>
        <dbReference type="Proteomes" id="UP000319619"/>
    </source>
</evidence>
<accession>A0A532UN42</accession>
<organism evidence="3 4">
    <name type="scientific">candidate division LCP-89 bacterium B3_LCP</name>
    <dbReference type="NCBI Taxonomy" id="2012998"/>
    <lineage>
        <taxon>Bacteria</taxon>
        <taxon>Pseudomonadati</taxon>
        <taxon>Bacteria division LCP-89</taxon>
    </lineage>
</organism>
<sequence length="371" mass="42149">MVIKQSIEIIKKTKIIPEETLLFFDEIQSCPRAITALRYFYEEMNEIHVIAAGSLLEFSLSKISFPVGRVQYLNMYPMTFAEYLMAVENETALEIINSRPEKLPEQIHDSMLSELRTYFFIGGMPESIQVFIESGSISDAFDVHKELITTFQDDFSKYAPYADKHCLNDVFKNVAKNIGNQIKYTHLSESFSSPTIKKAFETLLNAKIIKKIPSLSHITPPLNLNISLKKFKTLLLDIGLWQHLSGMSDYQELIKSDLSNTYRGALAEQFVGQELICANDGEICYWARDKKGSSAEIDYLVTFDGKPYPIEVKSGKAGSLKSMHMILRNYPDCPSGIVFSTREFEKLEEQKMIFVPLYYAGRIIQSGIGGN</sequence>
<evidence type="ECO:0000313" key="3">
    <source>
        <dbReference type="EMBL" id="TKJ36332.1"/>
    </source>
</evidence>
<gene>
    <name evidence="3" type="ORF">CEE37_15125</name>
</gene>
<feature type="domain" description="AAA" evidence="1">
    <location>
        <begin position="10"/>
        <end position="84"/>
    </location>
</feature>
<comment type="caution">
    <text evidence="3">The sequence shown here is derived from an EMBL/GenBank/DDBJ whole genome shotgun (WGS) entry which is preliminary data.</text>
</comment>
<dbReference type="Proteomes" id="UP000319619">
    <property type="component" value="Unassembled WGS sequence"/>
</dbReference>
<dbReference type="PANTHER" id="PTHR33295:SF7">
    <property type="entry name" value="ATPASE"/>
    <property type="match status" value="1"/>
</dbReference>
<reference evidence="3 4" key="1">
    <citation type="submission" date="2017-06" db="EMBL/GenBank/DDBJ databases">
        <title>Novel microbial phyla capable of carbon fixation and sulfur reduction in deep-sea sediments.</title>
        <authorList>
            <person name="Huang J."/>
            <person name="Baker B."/>
            <person name="Wang Y."/>
        </authorList>
    </citation>
    <scope>NUCLEOTIDE SEQUENCE [LARGE SCALE GENOMIC DNA]</scope>
    <source>
        <strain evidence="3">B3_LCP</strain>
    </source>
</reference>
<dbReference type="InterPro" id="IPR025420">
    <property type="entry name" value="DUF4143"/>
</dbReference>
<protein>
    <submittedName>
        <fullName evidence="3">Nuclease</fullName>
    </submittedName>
</protein>